<comment type="caution">
    <text evidence="1">The sequence shown here is derived from an EMBL/GenBank/DDBJ whole genome shotgun (WGS) entry which is preliminary data.</text>
</comment>
<accession>A0AAE1QGS6</accession>
<evidence type="ECO:0000313" key="2">
    <source>
        <dbReference type="Proteomes" id="UP001292094"/>
    </source>
</evidence>
<reference evidence="1" key="1">
    <citation type="submission" date="2023-11" db="EMBL/GenBank/DDBJ databases">
        <title>Genome assemblies of two species of porcelain crab, Petrolisthes cinctipes and Petrolisthes manimaculis (Anomura: Porcellanidae).</title>
        <authorList>
            <person name="Angst P."/>
        </authorList>
    </citation>
    <scope>NUCLEOTIDE SEQUENCE</scope>
    <source>
        <strain evidence="1">PB745_02</strain>
        <tissue evidence="1">Gill</tissue>
    </source>
</reference>
<evidence type="ECO:0000313" key="1">
    <source>
        <dbReference type="EMBL" id="KAK4326126.1"/>
    </source>
</evidence>
<dbReference type="AlphaFoldDB" id="A0AAE1QGS6"/>
<proteinExistence type="predicted"/>
<dbReference type="EMBL" id="JAWZYT010000244">
    <property type="protein sequence ID" value="KAK4326126.1"/>
    <property type="molecule type" value="Genomic_DNA"/>
</dbReference>
<dbReference type="Proteomes" id="UP001292094">
    <property type="component" value="Unassembled WGS sequence"/>
</dbReference>
<organism evidence="1 2">
    <name type="scientific">Petrolisthes manimaculis</name>
    <dbReference type="NCBI Taxonomy" id="1843537"/>
    <lineage>
        <taxon>Eukaryota</taxon>
        <taxon>Metazoa</taxon>
        <taxon>Ecdysozoa</taxon>
        <taxon>Arthropoda</taxon>
        <taxon>Crustacea</taxon>
        <taxon>Multicrustacea</taxon>
        <taxon>Malacostraca</taxon>
        <taxon>Eumalacostraca</taxon>
        <taxon>Eucarida</taxon>
        <taxon>Decapoda</taxon>
        <taxon>Pleocyemata</taxon>
        <taxon>Anomura</taxon>
        <taxon>Galatheoidea</taxon>
        <taxon>Porcellanidae</taxon>
        <taxon>Petrolisthes</taxon>
    </lineage>
</organism>
<name>A0AAE1QGS6_9EUCA</name>
<protein>
    <submittedName>
        <fullName evidence="1">Uncharacterized protein</fullName>
    </submittedName>
</protein>
<sequence length="112" mass="12198">MRACHWLGGATFSTQSPPPYTAPPDTCWLAPGPPYDTGEVTPILFDPIYIPLHSPHLITLHQATTISLAQKIAYVTVSTASRRPPVVSWCVGRRQGMGRGKEGMKEKARAEA</sequence>
<gene>
    <name evidence="1" type="ORF">Pmani_003314</name>
</gene>
<keyword evidence="2" id="KW-1185">Reference proteome</keyword>